<accession>A0ACC1QVC9</accession>
<dbReference type="Proteomes" id="UP001148737">
    <property type="component" value="Unassembled WGS sequence"/>
</dbReference>
<gene>
    <name evidence="1" type="ORF">NLG97_g5019</name>
</gene>
<comment type="caution">
    <text evidence="1">The sequence shown here is derived from an EMBL/GenBank/DDBJ whole genome shotgun (WGS) entry which is preliminary data.</text>
</comment>
<name>A0ACC1QVC9_9HYPO</name>
<evidence type="ECO:0000313" key="2">
    <source>
        <dbReference type="Proteomes" id="UP001148737"/>
    </source>
</evidence>
<evidence type="ECO:0000313" key="1">
    <source>
        <dbReference type="EMBL" id="KAJ3492985.1"/>
    </source>
</evidence>
<proteinExistence type="predicted"/>
<organism evidence="1 2">
    <name type="scientific">Lecanicillium saksenae</name>
    <dbReference type="NCBI Taxonomy" id="468837"/>
    <lineage>
        <taxon>Eukaryota</taxon>
        <taxon>Fungi</taxon>
        <taxon>Dikarya</taxon>
        <taxon>Ascomycota</taxon>
        <taxon>Pezizomycotina</taxon>
        <taxon>Sordariomycetes</taxon>
        <taxon>Hypocreomycetidae</taxon>
        <taxon>Hypocreales</taxon>
        <taxon>Cordycipitaceae</taxon>
        <taxon>Lecanicillium</taxon>
    </lineage>
</organism>
<keyword evidence="2" id="KW-1185">Reference proteome</keyword>
<reference evidence="1" key="1">
    <citation type="submission" date="2022-07" db="EMBL/GenBank/DDBJ databases">
        <title>Genome Sequence of Lecanicillium saksenae.</title>
        <authorList>
            <person name="Buettner E."/>
        </authorList>
    </citation>
    <scope>NUCLEOTIDE SEQUENCE</scope>
    <source>
        <strain evidence="1">VT-O1</strain>
    </source>
</reference>
<protein>
    <submittedName>
        <fullName evidence="1">Uncharacterized protein</fullName>
    </submittedName>
</protein>
<sequence length="301" mass="33261">MYLLSFLGKANIGNARIEGMVGDLKMTNGEYKVGLMIYFISYVLFEVKETRAARFFLGVSEAGLFPGIIWMLSMWYKPRDRQYRIAIVVAGTGVSGVFGGLIAWAILHMRGIVWTNGWRWIFIFEGIATVLTGVIAYFVLESFPSTAKFLSPAEKEFIHQRLALDSDATIDEKFSWGALREALTDIITWLYCLIYHTLALTVFAGTLFQPTIIKNWGFSTATTQLLTIPSHLISPVIGIGMAILSERLRMRGLLIAPTVCLAATGHVLLISIPGLLDRPSMAFLTSFICSIGMSGAATIII</sequence>
<dbReference type="EMBL" id="JANAKD010000536">
    <property type="protein sequence ID" value="KAJ3492985.1"/>
    <property type="molecule type" value="Genomic_DNA"/>
</dbReference>